<evidence type="ECO:0000313" key="1">
    <source>
        <dbReference type="EMBL" id="EDL83024.1"/>
    </source>
</evidence>
<dbReference type="AlphaFoldDB" id="A6KPP1"/>
<sequence length="35" mass="4041">MLSTFRDVPGLTLWAGHHPYLGFIHTHNVIFFVCL</sequence>
<organism evidence="1 2">
    <name type="scientific">Rattus norvegicus</name>
    <name type="common">Rat</name>
    <dbReference type="NCBI Taxonomy" id="10116"/>
    <lineage>
        <taxon>Eukaryota</taxon>
        <taxon>Metazoa</taxon>
        <taxon>Chordata</taxon>
        <taxon>Craniata</taxon>
        <taxon>Vertebrata</taxon>
        <taxon>Euteleostomi</taxon>
        <taxon>Mammalia</taxon>
        <taxon>Eutheria</taxon>
        <taxon>Euarchontoglires</taxon>
        <taxon>Glires</taxon>
        <taxon>Rodentia</taxon>
        <taxon>Myomorpha</taxon>
        <taxon>Muroidea</taxon>
        <taxon>Muridae</taxon>
        <taxon>Murinae</taxon>
        <taxon>Rattus</taxon>
    </lineage>
</organism>
<evidence type="ECO:0000313" key="2">
    <source>
        <dbReference type="Proteomes" id="UP000234681"/>
    </source>
</evidence>
<gene>
    <name evidence="1" type="ORF">rCG_23612</name>
</gene>
<name>A6KPP1_RAT</name>
<accession>A6KPP1</accession>
<protein>
    <submittedName>
        <fullName evidence="1">RCG23612, isoform CRA_a</fullName>
    </submittedName>
</protein>
<reference evidence="2" key="1">
    <citation type="submission" date="2005-09" db="EMBL/GenBank/DDBJ databases">
        <authorList>
            <person name="Mural R.J."/>
            <person name="Li P.W."/>
            <person name="Adams M.D."/>
            <person name="Amanatides P.G."/>
            <person name="Baden-Tillson H."/>
            <person name="Barnstead M."/>
            <person name="Chin S.H."/>
            <person name="Dew I."/>
            <person name="Evans C.A."/>
            <person name="Ferriera S."/>
            <person name="Flanigan M."/>
            <person name="Fosler C."/>
            <person name="Glodek A."/>
            <person name="Gu Z."/>
            <person name="Holt R.A."/>
            <person name="Jennings D."/>
            <person name="Kraft C.L."/>
            <person name="Lu F."/>
            <person name="Nguyen T."/>
            <person name="Nusskern D.R."/>
            <person name="Pfannkoch C.M."/>
            <person name="Sitter C."/>
            <person name="Sutton G.G."/>
            <person name="Venter J.C."/>
            <person name="Wang Z."/>
            <person name="Woodage T."/>
            <person name="Zheng X.H."/>
            <person name="Zhong F."/>
        </authorList>
    </citation>
    <scope>NUCLEOTIDE SEQUENCE [LARGE SCALE GENOMIC DNA]</scope>
    <source>
        <strain>BN</strain>
        <strain evidence="2">Sprague-Dawley</strain>
    </source>
</reference>
<dbReference type="EMBL" id="CH474081">
    <property type="protein sequence ID" value="EDL83024.1"/>
    <property type="molecule type" value="Genomic_DNA"/>
</dbReference>
<dbReference type="Proteomes" id="UP000234681">
    <property type="component" value="Chromosome 9"/>
</dbReference>
<proteinExistence type="predicted"/>